<dbReference type="KEGG" id="vg:18560062"/>
<organism evidence="1 2">
    <name type="scientific">Aeromonas phage PX29</name>
    <dbReference type="NCBI Taxonomy" id="926067"/>
    <lineage>
        <taxon>Viruses</taxon>
        <taxon>Duplodnaviria</taxon>
        <taxon>Heunggongvirae</taxon>
        <taxon>Uroviricota</taxon>
        <taxon>Caudoviricetes</taxon>
        <taxon>Pantevenvirales</taxon>
        <taxon>Straboviridae</taxon>
        <taxon>Angelvirus</taxon>
        <taxon>Angelvirus px29</taxon>
    </lineage>
</organism>
<dbReference type="InterPro" id="IPR027417">
    <property type="entry name" value="P-loop_NTPase"/>
</dbReference>
<dbReference type="EMBL" id="GU396103">
    <property type="protein sequence ID" value="ADQ52857.1"/>
    <property type="molecule type" value="Genomic_DNA"/>
</dbReference>
<dbReference type="GeneID" id="18560062"/>
<dbReference type="SUPFAM" id="SSF52540">
    <property type="entry name" value="P-loop containing nucleoside triphosphate hydrolases"/>
    <property type="match status" value="1"/>
</dbReference>
<accession>E5DQ71</accession>
<evidence type="ECO:0000313" key="2">
    <source>
        <dbReference type="Proteomes" id="UP000008726"/>
    </source>
</evidence>
<name>E5DQ71_9CAUD</name>
<reference evidence="1 2" key="1">
    <citation type="journal article" date="2010" name="Virol. J.">
        <title>Genomes of the T4-related bacteriophages as windows on microbial genome evolution.</title>
        <authorList>
            <person name="Petrov V.M."/>
            <person name="Ratnayaka S."/>
            <person name="Nolan J.M."/>
            <person name="Miller E.S."/>
            <person name="Karam J.D."/>
        </authorList>
    </citation>
    <scope>NUCLEOTIDE SEQUENCE [LARGE SCALE GENOMIC DNA]</scope>
</reference>
<dbReference type="Proteomes" id="UP000008726">
    <property type="component" value="Segment"/>
</dbReference>
<protein>
    <submittedName>
        <fullName evidence="1">Uncharacterized protein</fullName>
    </submittedName>
</protein>
<dbReference type="Gene3D" id="3.40.50.300">
    <property type="entry name" value="P-loop containing nucleotide triphosphate hydrolases"/>
    <property type="match status" value="1"/>
</dbReference>
<proteinExistence type="predicted"/>
<evidence type="ECO:0000313" key="1">
    <source>
        <dbReference type="EMBL" id="ADQ52857.1"/>
    </source>
</evidence>
<keyword evidence="2" id="KW-1185">Reference proteome</keyword>
<gene>
    <name evidence="1" type="ORF">PX29p138</name>
</gene>
<sequence>MIKVIKASANGGKTTKAIEIAIEEAKKGRHVVFLNNEETQESLIEKMADIETDFGTGEIAVGEVDGSTMTSIQDAVHKAAVELGSQRKIDVMVLDFSGYADFNGTEARLEQLRSYLKRIEVVHEIDVIFTIQVIRKIKGVTRPTVTEIWKDREVKSKDGKTPPCFDNIDVVSIDVTKASPMLQHRETQTVIYQELTGNYIGKYVDFKYYGFKA</sequence>
<dbReference type="RefSeq" id="YP_009011567.1">
    <property type="nucleotide sequence ID" value="NC_023688.1"/>
</dbReference>
<dbReference type="OrthoDB" id="23821at10239"/>